<dbReference type="OrthoDB" id="2241241at2759"/>
<organism evidence="8 9">
    <name type="scientific">Tuber borchii</name>
    <name type="common">White truffle</name>
    <dbReference type="NCBI Taxonomy" id="42251"/>
    <lineage>
        <taxon>Eukaryota</taxon>
        <taxon>Fungi</taxon>
        <taxon>Dikarya</taxon>
        <taxon>Ascomycota</taxon>
        <taxon>Pezizomycotina</taxon>
        <taxon>Pezizomycetes</taxon>
        <taxon>Pezizales</taxon>
        <taxon>Tuberaceae</taxon>
        <taxon>Tuber</taxon>
    </lineage>
</organism>
<dbReference type="GO" id="GO:0022857">
    <property type="term" value="F:transmembrane transporter activity"/>
    <property type="evidence" value="ECO:0007669"/>
    <property type="project" value="TreeGrafter"/>
</dbReference>
<dbReference type="PANTHER" id="PTHR23501:SF191">
    <property type="entry name" value="VACUOLAR BASIC AMINO ACID TRANSPORTER 4"/>
    <property type="match status" value="1"/>
</dbReference>
<feature type="region of interest" description="Disordered" evidence="6">
    <location>
        <begin position="1198"/>
        <end position="1224"/>
    </location>
</feature>
<dbReference type="Proteomes" id="UP000244722">
    <property type="component" value="Unassembled WGS sequence"/>
</dbReference>
<comment type="subcellular location">
    <subcellularLocation>
        <location evidence="1">Endomembrane system</location>
        <topology evidence="1">Multi-pass membrane protein</topology>
    </subcellularLocation>
</comment>
<protein>
    <recommendedName>
        <fullName evidence="10">Major facilitator superfamily domain-containing protein</fullName>
    </recommendedName>
</protein>
<evidence type="ECO:0000256" key="1">
    <source>
        <dbReference type="ARBA" id="ARBA00004127"/>
    </source>
</evidence>
<accession>A0A2T6ZSW9</accession>
<gene>
    <name evidence="8" type="ORF">B9Z19DRAFT_1126497</name>
</gene>
<evidence type="ECO:0000313" key="8">
    <source>
        <dbReference type="EMBL" id="PUU78581.1"/>
    </source>
</evidence>
<dbReference type="GO" id="GO:0012505">
    <property type="term" value="C:endomembrane system"/>
    <property type="evidence" value="ECO:0007669"/>
    <property type="project" value="UniProtKB-SubCell"/>
</dbReference>
<feature type="compositionally biased region" description="Basic and acidic residues" evidence="6">
    <location>
        <begin position="1121"/>
        <end position="1132"/>
    </location>
</feature>
<feature type="compositionally biased region" description="Low complexity" evidence="6">
    <location>
        <begin position="1277"/>
        <end position="1293"/>
    </location>
</feature>
<feature type="region of interest" description="Disordered" evidence="6">
    <location>
        <begin position="86"/>
        <end position="159"/>
    </location>
</feature>
<evidence type="ECO:0000256" key="7">
    <source>
        <dbReference type="SAM" id="Phobius"/>
    </source>
</evidence>
<comment type="caution">
    <text evidence="8">The sequence shown here is derived from an EMBL/GenBank/DDBJ whole genome shotgun (WGS) entry which is preliminary data.</text>
</comment>
<keyword evidence="3 7" id="KW-0812">Transmembrane</keyword>
<keyword evidence="2" id="KW-0813">Transport</keyword>
<evidence type="ECO:0000256" key="6">
    <source>
        <dbReference type="SAM" id="MobiDB-lite"/>
    </source>
</evidence>
<dbReference type="EMBL" id="NESQ01000114">
    <property type="protein sequence ID" value="PUU78581.1"/>
    <property type="molecule type" value="Genomic_DNA"/>
</dbReference>
<sequence>MGDLSKIPSLEKLPSKPSELLVPGLALELTPLPLPILPDPAAPPTDIPTPPFIFVEGGAAHTPTAGLPPAPLSRETVLQRDETARIFGPSPLSPQLSQTQPSGLGPTQEPEQQVHLQRNGHRLLASGRPPRGKHSNSWPSNVKRDASTVDPSETGHSSLTECINSVTNITRDPEIEIAGQRPRPARAFEEMGVEIGIDGTTWGASKREAPWGRSLLPLDGASLAILEESMRAFQIPTTILSPTNMGKRRWLTSPLDHLECWDICEFRGPPERVALEYSRISRASGEAIASANYGDLCYSGDPSKSHPVANRSGNDGNLGFYRSQSTNSRQHDIREPSTPFIVRESHKPTNDKAANRATYGFSILPKIAISQMDGSVESREQSARAPNLNLNPREEQSVGIGQDFGSFRFQYQPASENTIRMIEEGLARGGKSRVHRIKDTLRTRIKNLVRQIVPRLDLRSRKGRGHVKKGVQTILREDYAEDSGVREAVAVTRSWKNVDLLTTYTLLFALSTFFHLGSPLPLMLLNAVAEDLSKPRKMVMMSSISLLEYELVWAGLIIADMVGVFICAFGGLMRVGYSGFNWVDLVLGLVIFSFSKSGVLIVIYVMIADMSDLRWRAICSWGMDWGIGISVWSVPLIEEIIGSIATPSTGRLYLYIGMPLAVVTILTTYIFLEKAKSGGFIPKVPVAHLSKPKWWSIVGIARNLLHTAERLDIIGMSLWTFGSGLLLSGSLISSEFWELHLNALVERAMSRKLARDAGLTRGGISTKNGRGACFPELTASGRDARRAMELLLWENPRNLEFEGPNQPLIRTRLIRSRSIGLGGLIGFLVNFVLKISIYSEGDPIRLPPARWEGVRLYARIFPQNIAITSQVFASLAAAIVIRSSQKPKRLVVTGQVIILIGVVATCFIWEPTIHELYGIAPQILLGIGAGFVWIALLIRVQSGCSQHTDVAMATALLVTFNKLGDVAGGIVKRIVKTSIIKQLAHRELAQVDDSIYGGWVALLAVAVSVAAFNIFLAAFGLEETVIGEMKQKVSGIIFGVGDPPPGGGNDTEDSNSTTASDSGQRHQRPYNLAVGEVSAPSSDPGGRQSSRSERGKELPCRGIRGLVSYSSWERAQGRDFATRGRDRNDVKPGSKTVFGEGSRTPKLGLDTDSEPSIFIDDGIQLDEEAQSGVSGAMQIVDGGYFSYNGFKLVRKLGKPSFNPSTRSRDSGARSKFSSSRSREGPWIEEELTKLQCDMESPTSTYFASTSHIISEAERLRRKNTYILPRELSPIDESVSGSLSSPSNASAESHAFSESVADSGKSSSSHCSPKLYIHSNISQLNVARGGS</sequence>
<dbReference type="STRING" id="42251.A0A2T6ZSW9"/>
<evidence type="ECO:0008006" key="10">
    <source>
        <dbReference type="Google" id="ProtNLM"/>
    </source>
</evidence>
<feature type="region of interest" description="Disordered" evidence="6">
    <location>
        <begin position="1276"/>
        <end position="1312"/>
    </location>
</feature>
<feature type="transmembrane region" description="Helical" evidence="7">
    <location>
        <begin position="857"/>
        <end position="881"/>
    </location>
</feature>
<feature type="transmembrane region" description="Helical" evidence="7">
    <location>
        <begin position="890"/>
        <end position="910"/>
    </location>
</feature>
<evidence type="ECO:0000256" key="2">
    <source>
        <dbReference type="ARBA" id="ARBA00022448"/>
    </source>
</evidence>
<feature type="transmembrane region" description="Helical" evidence="7">
    <location>
        <begin position="652"/>
        <end position="672"/>
    </location>
</feature>
<feature type="compositionally biased region" description="Polar residues" evidence="6">
    <location>
        <begin position="93"/>
        <end position="102"/>
    </location>
</feature>
<feature type="transmembrane region" description="Helical" evidence="7">
    <location>
        <begin position="916"/>
        <end position="938"/>
    </location>
</feature>
<reference evidence="8 9" key="1">
    <citation type="submission" date="2017-04" db="EMBL/GenBank/DDBJ databases">
        <title>Draft genome sequence of Tuber borchii Vittad., a whitish edible truffle.</title>
        <authorList>
            <consortium name="DOE Joint Genome Institute"/>
            <person name="Murat C."/>
            <person name="Kuo A."/>
            <person name="Barry K.W."/>
            <person name="Clum A."/>
            <person name="Dockter R.B."/>
            <person name="Fauchery L."/>
            <person name="Iotti M."/>
            <person name="Kohler A."/>
            <person name="Labutti K."/>
            <person name="Lindquist E.A."/>
            <person name="Lipzen A."/>
            <person name="Ohm R.A."/>
            <person name="Wang M."/>
            <person name="Grigoriev I.V."/>
            <person name="Zambonelli A."/>
            <person name="Martin F.M."/>
        </authorList>
    </citation>
    <scope>NUCLEOTIDE SEQUENCE [LARGE SCALE GENOMIC DNA]</scope>
    <source>
        <strain evidence="8 9">Tbo3840</strain>
    </source>
</reference>
<feature type="compositionally biased region" description="Polar residues" evidence="6">
    <location>
        <begin position="149"/>
        <end position="159"/>
    </location>
</feature>
<name>A0A2T6ZSW9_TUBBO</name>
<dbReference type="PANTHER" id="PTHR23501">
    <property type="entry name" value="MAJOR FACILITATOR SUPERFAMILY"/>
    <property type="match status" value="1"/>
</dbReference>
<keyword evidence="5 7" id="KW-0472">Membrane</keyword>
<feature type="transmembrane region" description="Helical" evidence="7">
    <location>
        <begin position="819"/>
        <end position="837"/>
    </location>
</feature>
<dbReference type="GO" id="GO:0005886">
    <property type="term" value="C:plasma membrane"/>
    <property type="evidence" value="ECO:0007669"/>
    <property type="project" value="TreeGrafter"/>
</dbReference>
<feature type="transmembrane region" description="Helical" evidence="7">
    <location>
        <begin position="618"/>
        <end position="637"/>
    </location>
</feature>
<evidence type="ECO:0000256" key="4">
    <source>
        <dbReference type="ARBA" id="ARBA00022989"/>
    </source>
</evidence>
<feature type="transmembrane region" description="Helical" evidence="7">
    <location>
        <begin position="995"/>
        <end position="1021"/>
    </location>
</feature>
<feature type="transmembrane region" description="Helical" evidence="7">
    <location>
        <begin position="550"/>
        <end position="573"/>
    </location>
</feature>
<evidence type="ECO:0000256" key="3">
    <source>
        <dbReference type="ARBA" id="ARBA00022692"/>
    </source>
</evidence>
<evidence type="ECO:0000313" key="9">
    <source>
        <dbReference type="Proteomes" id="UP000244722"/>
    </source>
</evidence>
<feature type="compositionally biased region" description="Low complexity" evidence="6">
    <location>
        <begin position="1302"/>
        <end position="1311"/>
    </location>
</feature>
<feature type="region of interest" description="Disordered" evidence="6">
    <location>
        <begin position="1121"/>
        <end position="1155"/>
    </location>
</feature>
<proteinExistence type="predicted"/>
<keyword evidence="4 7" id="KW-1133">Transmembrane helix</keyword>
<feature type="region of interest" description="Disordered" evidence="6">
    <location>
        <begin position="1037"/>
        <end position="1097"/>
    </location>
</feature>
<feature type="transmembrane region" description="Helical" evidence="7">
    <location>
        <begin position="506"/>
        <end position="529"/>
    </location>
</feature>
<keyword evidence="9" id="KW-1185">Reference proteome</keyword>
<evidence type="ECO:0000256" key="5">
    <source>
        <dbReference type="ARBA" id="ARBA00023136"/>
    </source>
</evidence>
<feature type="transmembrane region" description="Helical" evidence="7">
    <location>
        <begin position="585"/>
        <end position="606"/>
    </location>
</feature>